<sequence>MNVMEMEIIKSTLSVLNKDLLKLDIQELRVMDTTNDCFHGLFFVCCVFLCWSHVSCDPPDWTNDGLGDGHSGLQWQLDDDNPLTWTHSRTMSAYFMKFIIGKGCVYSAAFVRSHYTLRYQHASRKRNVAPSSCDWIGWSEKSCHDYHVPEELCCAVIDCGAAHSAIAFDRNETMTNRCNLTNQLQNLHMGSASLAMGKRQETIDKPDQQPFTLYRPPPSVMCAAEPSALIGRRNSHDDELNFKLSTLLTVLGIRNDINTSPTTTVSTIHTQFTTMIKRKYHFGQSTFVRHSLYWIEDVYATSRRHHVPKPYAHGLIGCGMKYAMRALNANNHQTSLYRAVSLPSLDTALDLGPSLETAFEFWPSREFVLDLRPSLETALDLGPSLETVLDLGPSLETVLDLGPSLETVLDLGPSLETVLDLAPSLETVLDSRPSLETVLALAPISPASSFNSFTGERVYLAKAYLTAPDWNFFSSSSSSKGCKSGNFHIPGQSEPDTATSTAMSKPGRSREPVLGEPRDMGPVLSASPYTVRVTLESVPLSISSLVTTRTNQSTTVNKATNIVSVSPFTAPYDDRLTVPTVPIQYKLNRELKLLRNITPGNNPYTPRGTFKTHISSTGFKLEIICITDNKRLVLAIRLKKSLKVRNKGDCDLREGRGIVVLVAIGYWLVRGEQCSFYLSIIFTSIKPSEDEQGLALCPPPTHEPRLAPGTNHHLRYSEAYLECVCAGGSEMEVGGLPVLATKHNHRVQRTVWASSAPCNHLDTPSAC</sequence>
<reference evidence="2" key="1">
    <citation type="submission" date="2022-11" db="EMBL/GenBank/DDBJ databases">
        <title>Centuries of genome instability and evolution in soft-shell clam transmissible cancer (bioRxiv).</title>
        <authorList>
            <person name="Hart S.F.M."/>
            <person name="Yonemitsu M.A."/>
            <person name="Giersch R.M."/>
            <person name="Beal B.F."/>
            <person name="Arriagada G."/>
            <person name="Davis B.W."/>
            <person name="Ostrander E.A."/>
            <person name="Goff S.P."/>
            <person name="Metzger M.J."/>
        </authorList>
    </citation>
    <scope>NUCLEOTIDE SEQUENCE</scope>
    <source>
        <strain evidence="2">MELC-2E11</strain>
        <tissue evidence="2">Siphon/mantle</tissue>
    </source>
</reference>
<name>A0ABY7FQC2_MYAAR</name>
<protein>
    <submittedName>
        <fullName evidence="2">Uncharacterized protein</fullName>
    </submittedName>
</protein>
<proteinExistence type="predicted"/>
<accession>A0ABY7FQC2</accession>
<gene>
    <name evidence="2" type="ORF">MAR_036595</name>
</gene>
<feature type="region of interest" description="Disordered" evidence="1">
    <location>
        <begin position="488"/>
        <end position="521"/>
    </location>
</feature>
<keyword evidence="3" id="KW-1185">Reference proteome</keyword>
<organism evidence="2 3">
    <name type="scientific">Mya arenaria</name>
    <name type="common">Soft-shell clam</name>
    <dbReference type="NCBI Taxonomy" id="6604"/>
    <lineage>
        <taxon>Eukaryota</taxon>
        <taxon>Metazoa</taxon>
        <taxon>Spiralia</taxon>
        <taxon>Lophotrochozoa</taxon>
        <taxon>Mollusca</taxon>
        <taxon>Bivalvia</taxon>
        <taxon>Autobranchia</taxon>
        <taxon>Heteroconchia</taxon>
        <taxon>Euheterodonta</taxon>
        <taxon>Imparidentia</taxon>
        <taxon>Neoheterodontei</taxon>
        <taxon>Myida</taxon>
        <taxon>Myoidea</taxon>
        <taxon>Myidae</taxon>
        <taxon>Mya</taxon>
    </lineage>
</organism>
<evidence type="ECO:0000313" key="3">
    <source>
        <dbReference type="Proteomes" id="UP001164746"/>
    </source>
</evidence>
<dbReference type="Proteomes" id="UP001164746">
    <property type="component" value="Chromosome 13"/>
</dbReference>
<feature type="compositionally biased region" description="Basic and acidic residues" evidence="1">
    <location>
        <begin position="508"/>
        <end position="519"/>
    </location>
</feature>
<dbReference type="EMBL" id="CP111024">
    <property type="protein sequence ID" value="WAR22926.1"/>
    <property type="molecule type" value="Genomic_DNA"/>
</dbReference>
<evidence type="ECO:0000256" key="1">
    <source>
        <dbReference type="SAM" id="MobiDB-lite"/>
    </source>
</evidence>
<evidence type="ECO:0000313" key="2">
    <source>
        <dbReference type="EMBL" id="WAR22926.1"/>
    </source>
</evidence>
<feature type="compositionally biased region" description="Polar residues" evidence="1">
    <location>
        <begin position="494"/>
        <end position="503"/>
    </location>
</feature>